<protein>
    <submittedName>
        <fullName evidence="2">1541_t:CDS:1</fullName>
    </submittedName>
</protein>
<keyword evidence="3" id="KW-1185">Reference proteome</keyword>
<name>A0A9N9IJU8_9GLOM</name>
<sequence>MSALSRIDKKHHSKRNHTNSEETNDETVLENLTDYYLSTSGFNSNKCEKTNNKTVFELNSNECEKTNNKTIISKFNSNEYNKAVFKSSSYLNINQLNGSKETTILDNYSINFNCNKLTYSSECKESKAILERSPYLIELPELDCCLQIKNSVYNKILNLIKKIKDNKLNTIIKIIGIKETEKQKAILEAQQNKQAKLCLEDTCNIRGALENNSSNFNEPGDKALLRLSQDQHFIDFLQKACDVKRCFGRLYHQVLKSFHGHESIMLNTQLWSPNEVLSLAMISEYYKIPWSYSKTEGVLADCLYKIQFKN</sequence>
<evidence type="ECO:0000256" key="1">
    <source>
        <dbReference type="SAM" id="MobiDB-lite"/>
    </source>
</evidence>
<dbReference type="OrthoDB" id="2389680at2759"/>
<dbReference type="EMBL" id="CAJVPY010013247">
    <property type="protein sequence ID" value="CAG8739408.1"/>
    <property type="molecule type" value="Genomic_DNA"/>
</dbReference>
<dbReference type="AlphaFoldDB" id="A0A9N9IJU8"/>
<reference evidence="2" key="1">
    <citation type="submission" date="2021-06" db="EMBL/GenBank/DDBJ databases">
        <authorList>
            <person name="Kallberg Y."/>
            <person name="Tangrot J."/>
            <person name="Rosling A."/>
        </authorList>
    </citation>
    <scope>NUCLEOTIDE SEQUENCE</scope>
    <source>
        <strain evidence="2">MA453B</strain>
    </source>
</reference>
<feature type="region of interest" description="Disordered" evidence="1">
    <location>
        <begin position="1"/>
        <end position="26"/>
    </location>
</feature>
<accession>A0A9N9IJU8</accession>
<organism evidence="2 3">
    <name type="scientific">Dentiscutata erythropus</name>
    <dbReference type="NCBI Taxonomy" id="1348616"/>
    <lineage>
        <taxon>Eukaryota</taxon>
        <taxon>Fungi</taxon>
        <taxon>Fungi incertae sedis</taxon>
        <taxon>Mucoromycota</taxon>
        <taxon>Glomeromycotina</taxon>
        <taxon>Glomeromycetes</taxon>
        <taxon>Diversisporales</taxon>
        <taxon>Gigasporaceae</taxon>
        <taxon>Dentiscutata</taxon>
    </lineage>
</organism>
<proteinExistence type="predicted"/>
<comment type="caution">
    <text evidence="2">The sequence shown here is derived from an EMBL/GenBank/DDBJ whole genome shotgun (WGS) entry which is preliminary data.</text>
</comment>
<gene>
    <name evidence="2" type="ORF">DERYTH_LOCUS15866</name>
</gene>
<feature type="compositionally biased region" description="Basic residues" evidence="1">
    <location>
        <begin position="8"/>
        <end position="17"/>
    </location>
</feature>
<evidence type="ECO:0000313" key="3">
    <source>
        <dbReference type="Proteomes" id="UP000789405"/>
    </source>
</evidence>
<dbReference type="Proteomes" id="UP000789405">
    <property type="component" value="Unassembled WGS sequence"/>
</dbReference>
<evidence type="ECO:0000313" key="2">
    <source>
        <dbReference type="EMBL" id="CAG8739408.1"/>
    </source>
</evidence>